<feature type="compositionally biased region" description="Basic residues" evidence="1">
    <location>
        <begin position="250"/>
        <end position="267"/>
    </location>
</feature>
<name>A0A6C0KVV4_9ZZZZ</name>
<dbReference type="SUPFAM" id="SSF55811">
    <property type="entry name" value="Nudix"/>
    <property type="match status" value="1"/>
</dbReference>
<dbReference type="AlphaFoldDB" id="A0A6C0KVV4"/>
<feature type="region of interest" description="Disordered" evidence="1">
    <location>
        <begin position="245"/>
        <end position="267"/>
    </location>
</feature>
<sequence length="267" mass="29986">MSKKQPVLGRTADGTEAAGAIVLIYTDSEPKKFIMGEETSYLIEKKPEVVKKFRSSTGENIYDAFLSPGTITSPNDVERAKVKFATVCEEIDSSLLGRSLGGVTFGNLKDSSTPGYISAKPRFVEDWRRKKYGFPKGSYETVDGTIEVGALREVREELGLILDQVRLINVKRLVKTGGTSSYAVFHYVVTAEEYNNMKASMDAKNKSKENELRSFEFREISAKNNAKQDFFTNNASKTAYHETILGRVGGTRKTKSRSRRYKNRRTR</sequence>
<dbReference type="InterPro" id="IPR015797">
    <property type="entry name" value="NUDIX_hydrolase-like_dom_sf"/>
</dbReference>
<dbReference type="Gene3D" id="3.90.79.10">
    <property type="entry name" value="Nucleoside Triphosphate Pyrophosphohydrolase"/>
    <property type="match status" value="1"/>
</dbReference>
<evidence type="ECO:0000313" key="3">
    <source>
        <dbReference type="EMBL" id="QHU22102.1"/>
    </source>
</evidence>
<dbReference type="InterPro" id="IPR000086">
    <property type="entry name" value="NUDIX_hydrolase_dom"/>
</dbReference>
<organism evidence="3">
    <name type="scientific">viral metagenome</name>
    <dbReference type="NCBI Taxonomy" id="1070528"/>
    <lineage>
        <taxon>unclassified sequences</taxon>
        <taxon>metagenomes</taxon>
        <taxon>organismal metagenomes</taxon>
    </lineage>
</organism>
<proteinExistence type="predicted"/>
<dbReference type="Pfam" id="PF00293">
    <property type="entry name" value="NUDIX"/>
    <property type="match status" value="1"/>
</dbReference>
<evidence type="ECO:0000259" key="2">
    <source>
        <dbReference type="Pfam" id="PF00293"/>
    </source>
</evidence>
<dbReference type="CDD" id="cd02883">
    <property type="entry name" value="NUDIX_Hydrolase"/>
    <property type="match status" value="1"/>
</dbReference>
<evidence type="ECO:0000256" key="1">
    <source>
        <dbReference type="SAM" id="MobiDB-lite"/>
    </source>
</evidence>
<dbReference type="EMBL" id="MN740996">
    <property type="protein sequence ID" value="QHU22102.1"/>
    <property type="molecule type" value="Genomic_DNA"/>
</dbReference>
<reference evidence="3" key="1">
    <citation type="journal article" date="2020" name="Nature">
        <title>Giant virus diversity and host interactions through global metagenomics.</title>
        <authorList>
            <person name="Schulz F."/>
            <person name="Roux S."/>
            <person name="Paez-Espino D."/>
            <person name="Jungbluth S."/>
            <person name="Walsh D.A."/>
            <person name="Denef V.J."/>
            <person name="McMahon K.D."/>
            <person name="Konstantinidis K.T."/>
            <person name="Eloe-Fadrosh E.A."/>
            <person name="Kyrpides N.C."/>
            <person name="Woyke T."/>
        </authorList>
    </citation>
    <scope>NUCLEOTIDE SEQUENCE</scope>
    <source>
        <strain evidence="3">GVMAG-S-3300013286-35</strain>
    </source>
</reference>
<protein>
    <recommendedName>
        <fullName evidence="2">Nudix hydrolase domain-containing protein</fullName>
    </recommendedName>
</protein>
<feature type="domain" description="Nudix hydrolase" evidence="2">
    <location>
        <begin position="129"/>
        <end position="222"/>
    </location>
</feature>
<accession>A0A6C0KVV4</accession>